<reference evidence="1 2" key="1">
    <citation type="journal article" date="2017" name="Nat. Commun.">
        <title>In situ click chemistry generation of cyclooxygenase-2 inhibitors.</title>
        <authorList>
            <person name="Bhardwaj A."/>
            <person name="Kaur J."/>
            <person name="Wuest M."/>
            <person name="Wuest F."/>
        </authorList>
    </citation>
    <scope>NUCLEOTIDE SEQUENCE [LARGE SCALE GENOMIC DNA]</scope>
    <source>
        <strain evidence="1">S2_012_000_R3_94</strain>
    </source>
</reference>
<comment type="caution">
    <text evidence="1">The sequence shown here is derived from an EMBL/GenBank/DDBJ whole genome shotgun (WGS) entry which is preliminary data.</text>
</comment>
<organism evidence="1 2">
    <name type="scientific">Paracoccus denitrificans</name>
    <dbReference type="NCBI Taxonomy" id="266"/>
    <lineage>
        <taxon>Bacteria</taxon>
        <taxon>Pseudomonadati</taxon>
        <taxon>Pseudomonadota</taxon>
        <taxon>Alphaproteobacteria</taxon>
        <taxon>Rhodobacterales</taxon>
        <taxon>Paracoccaceae</taxon>
        <taxon>Paracoccus</taxon>
    </lineage>
</organism>
<evidence type="ECO:0000313" key="2">
    <source>
        <dbReference type="Proteomes" id="UP000315344"/>
    </source>
</evidence>
<proteinExistence type="predicted"/>
<gene>
    <name evidence="1" type="ORF">DI616_16815</name>
</gene>
<name>A0A533I5C7_PARDE</name>
<dbReference type="EMBL" id="VAFL01000017">
    <property type="protein sequence ID" value="TKW65032.1"/>
    <property type="molecule type" value="Genomic_DNA"/>
</dbReference>
<dbReference type="Proteomes" id="UP000315344">
    <property type="component" value="Unassembled WGS sequence"/>
</dbReference>
<protein>
    <submittedName>
        <fullName evidence="1">Uncharacterized protein</fullName>
    </submittedName>
</protein>
<sequence>MLRKLFSVEQDPEILSCSAGSTPWASFSYLSAEVTPGSFDGIDGFKPLNDPGWFPMDLMPDDYRGAFEGADWTAVNWTQSFDRSTGARIFLIKSPDNKAFVVVTSE</sequence>
<accession>A0A533I5C7</accession>
<dbReference type="AlphaFoldDB" id="A0A533I5C7"/>
<evidence type="ECO:0000313" key="1">
    <source>
        <dbReference type="EMBL" id="TKW65032.1"/>
    </source>
</evidence>